<dbReference type="PANTHER" id="PTHR34853:SF1">
    <property type="entry name" value="LIPASE 5"/>
    <property type="match status" value="1"/>
</dbReference>
<accession>A0ABW6PSL3</accession>
<dbReference type="Gene3D" id="1.10.260.130">
    <property type="match status" value="1"/>
</dbReference>
<evidence type="ECO:0000256" key="1">
    <source>
        <dbReference type="SAM" id="SignalP"/>
    </source>
</evidence>
<proteinExistence type="predicted"/>
<organism evidence="2 3">
    <name type="scientific">Nocardia thailandica</name>
    <dbReference type="NCBI Taxonomy" id="257275"/>
    <lineage>
        <taxon>Bacteria</taxon>
        <taxon>Bacillati</taxon>
        <taxon>Actinomycetota</taxon>
        <taxon>Actinomycetes</taxon>
        <taxon>Mycobacteriales</taxon>
        <taxon>Nocardiaceae</taxon>
        <taxon>Nocardia</taxon>
    </lineage>
</organism>
<keyword evidence="1" id="KW-0732">Signal</keyword>
<keyword evidence="3" id="KW-1185">Reference proteome</keyword>
<name>A0ABW6PSL3_9NOCA</name>
<evidence type="ECO:0000313" key="3">
    <source>
        <dbReference type="Proteomes" id="UP001601444"/>
    </source>
</evidence>
<dbReference type="Proteomes" id="UP001601444">
    <property type="component" value="Unassembled WGS sequence"/>
</dbReference>
<reference evidence="2 3" key="1">
    <citation type="submission" date="2024-10" db="EMBL/GenBank/DDBJ databases">
        <title>The Natural Products Discovery Center: Release of the First 8490 Sequenced Strains for Exploring Actinobacteria Biosynthetic Diversity.</title>
        <authorList>
            <person name="Kalkreuter E."/>
            <person name="Kautsar S.A."/>
            <person name="Yang D."/>
            <person name="Bader C.D."/>
            <person name="Teijaro C.N."/>
            <person name="Fluegel L."/>
            <person name="Davis C.M."/>
            <person name="Simpson J.R."/>
            <person name="Lauterbach L."/>
            <person name="Steele A.D."/>
            <person name="Gui C."/>
            <person name="Meng S."/>
            <person name="Li G."/>
            <person name="Viehrig K."/>
            <person name="Ye F."/>
            <person name="Su P."/>
            <person name="Kiefer A.F."/>
            <person name="Nichols A."/>
            <person name="Cepeda A.J."/>
            <person name="Yan W."/>
            <person name="Fan B."/>
            <person name="Jiang Y."/>
            <person name="Adhikari A."/>
            <person name="Zheng C.-J."/>
            <person name="Schuster L."/>
            <person name="Cowan T.M."/>
            <person name="Smanski M.J."/>
            <person name="Chevrette M.G."/>
            <person name="De Carvalho L.P.S."/>
            <person name="Shen B."/>
        </authorList>
    </citation>
    <scope>NUCLEOTIDE SEQUENCE [LARGE SCALE GENOMIC DNA]</scope>
    <source>
        <strain evidence="2 3">NPDC004045</strain>
    </source>
</reference>
<dbReference type="SUPFAM" id="SSF53474">
    <property type="entry name" value="alpha/beta-Hydrolases"/>
    <property type="match status" value="1"/>
</dbReference>
<comment type="caution">
    <text evidence="2">The sequence shown here is derived from an EMBL/GenBank/DDBJ whole genome shotgun (WGS) entry which is preliminary data.</text>
</comment>
<dbReference type="PIRSF" id="PIRSF029171">
    <property type="entry name" value="Esterase_LipA"/>
    <property type="match status" value="1"/>
</dbReference>
<dbReference type="Pfam" id="PF03583">
    <property type="entry name" value="LIP"/>
    <property type="match status" value="1"/>
</dbReference>
<dbReference type="InterPro" id="IPR029058">
    <property type="entry name" value="AB_hydrolase_fold"/>
</dbReference>
<feature type="chain" id="PRO_5046244719" evidence="1">
    <location>
        <begin position="29"/>
        <end position="386"/>
    </location>
</feature>
<sequence>MSLSGRAAVTLAAAVAALFPLTAAPAAAESPGAVIVVEPRPAGWHGQDRGAVIDYWTSDSAGVARPASGAVFLPEGEAPVNGWPVIAYDHGTSGLGPGCGGQSEPDSAPFAASRGSEDALIGSLVDRGYAVVAPDYLGLGRFDTGPHPYLEVATEAAATIDLVRAARAAHPELSRTWTVVGVSQGGHAALSTAHAQAAAAPDLDFRGTVAIDPASDLEKLLPIAGPGTPSLPGLTGPTTGFVVSILAGLRAARPDAQVDTYLTPEGRALVDGATGRCLDAIIRDAGDRTLGDILARPLADGPLPAAIRDYMALPSGGYDAPVLLLLNATDSVVPSPLHGALAVQLAAAGTDVRVVPGTGKHGALDQRMREALHGFVAERNAVPPRR</sequence>
<dbReference type="PANTHER" id="PTHR34853">
    <property type="match status" value="1"/>
</dbReference>
<dbReference type="EMBL" id="JBIAMX010000014">
    <property type="protein sequence ID" value="MFF0545389.1"/>
    <property type="molecule type" value="Genomic_DNA"/>
</dbReference>
<protein>
    <submittedName>
        <fullName evidence="2">Lipase family protein</fullName>
    </submittedName>
</protein>
<dbReference type="RefSeq" id="WP_387701838.1">
    <property type="nucleotide sequence ID" value="NZ_JBIAMX010000014.1"/>
</dbReference>
<feature type="signal peptide" evidence="1">
    <location>
        <begin position="1"/>
        <end position="28"/>
    </location>
</feature>
<evidence type="ECO:0000313" key="2">
    <source>
        <dbReference type="EMBL" id="MFF0545389.1"/>
    </source>
</evidence>
<gene>
    <name evidence="2" type="ORF">ACFYTF_21380</name>
</gene>
<dbReference type="Gene3D" id="3.40.50.1820">
    <property type="entry name" value="alpha/beta hydrolase"/>
    <property type="match status" value="1"/>
</dbReference>
<dbReference type="InterPro" id="IPR005152">
    <property type="entry name" value="Lipase_secreted"/>
</dbReference>